<keyword evidence="3" id="KW-0949">S-adenosyl-L-methionine</keyword>
<evidence type="ECO:0000256" key="2">
    <source>
        <dbReference type="ARBA" id="ARBA00022679"/>
    </source>
</evidence>
<dbReference type="InterPro" id="IPR012327">
    <property type="entry name" value="MeTrfase_D12"/>
</dbReference>
<evidence type="ECO:0000256" key="3">
    <source>
        <dbReference type="ARBA" id="ARBA00022691"/>
    </source>
</evidence>
<evidence type="ECO:0000256" key="1">
    <source>
        <dbReference type="ARBA" id="ARBA00022603"/>
    </source>
</evidence>
<comment type="caution">
    <text evidence="4">The sequence shown here is derived from an EMBL/GenBank/DDBJ whole genome shotgun (WGS) entry which is preliminary data.</text>
</comment>
<name>A0ABU4WL74_9BACT</name>
<reference evidence="4 5" key="1">
    <citation type="submission" date="2022-03" db="EMBL/GenBank/DDBJ databases">
        <title>Novel taxa within the pig intestine.</title>
        <authorList>
            <person name="Wylensek D."/>
            <person name="Bishof K."/>
            <person name="Afrizal A."/>
            <person name="Clavel T."/>
        </authorList>
    </citation>
    <scope>NUCLEOTIDE SEQUENCE [LARGE SCALE GENOMIC DNA]</scope>
    <source>
        <strain evidence="4 5">CLA-KB-P66</strain>
    </source>
</reference>
<dbReference type="Proteomes" id="UP001275932">
    <property type="component" value="Unassembled WGS sequence"/>
</dbReference>
<dbReference type="EMBL" id="JALBUT010000010">
    <property type="protein sequence ID" value="MDX8416159.1"/>
    <property type="molecule type" value="Genomic_DNA"/>
</dbReference>
<dbReference type="GO" id="GO:0008168">
    <property type="term" value="F:methyltransferase activity"/>
    <property type="evidence" value="ECO:0007669"/>
    <property type="project" value="UniProtKB-KW"/>
</dbReference>
<protein>
    <submittedName>
        <fullName evidence="4">DNA adenine methylase</fullName>
    </submittedName>
</protein>
<accession>A0ABU4WL74</accession>
<keyword evidence="2" id="KW-0808">Transferase</keyword>
<dbReference type="RefSeq" id="WP_370397613.1">
    <property type="nucleotide sequence ID" value="NZ_JALBUT010000010.1"/>
</dbReference>
<evidence type="ECO:0000313" key="5">
    <source>
        <dbReference type="Proteomes" id="UP001275932"/>
    </source>
</evidence>
<keyword evidence="1 4" id="KW-0489">Methyltransferase</keyword>
<dbReference type="Pfam" id="PF02086">
    <property type="entry name" value="MethyltransfD12"/>
    <property type="match status" value="1"/>
</dbReference>
<dbReference type="Gene3D" id="3.40.50.150">
    <property type="entry name" value="Vaccinia Virus protein VP39"/>
    <property type="match status" value="1"/>
</dbReference>
<organism evidence="4 5">
    <name type="scientific">Intestinicryptomonas porci</name>
    <dbReference type="NCBI Taxonomy" id="2926320"/>
    <lineage>
        <taxon>Bacteria</taxon>
        <taxon>Pseudomonadati</taxon>
        <taxon>Verrucomicrobiota</taxon>
        <taxon>Opitutia</taxon>
        <taxon>Opitutales</taxon>
        <taxon>Intestinicryptomonaceae</taxon>
        <taxon>Intestinicryptomonas</taxon>
    </lineage>
</organism>
<keyword evidence="5" id="KW-1185">Reference proteome</keyword>
<dbReference type="InterPro" id="IPR029063">
    <property type="entry name" value="SAM-dependent_MTases_sf"/>
</dbReference>
<gene>
    <name evidence="4" type="ORF">MOX91_08250</name>
</gene>
<dbReference type="SUPFAM" id="SSF53335">
    <property type="entry name" value="S-adenosyl-L-methionine-dependent methyltransferases"/>
    <property type="match status" value="1"/>
</dbReference>
<sequence>MSFQLCLFDESKNRVVKFPSTRYQGSKLRFANWIWECIKDIPFHTVLDAFGGTGAVSFRLKQEQKKVTYNDILQFNYIIGKALIENRDTLIQDSDIDYILSKHSAVKYKNFISTTFKNIYYTEEENAWLDTIIANIRTIDNPYKQAIAFFALFQSCLIKRPYNLFHRKNLYVRLKDVKRSFGNKKTWDTPFEIHFRKFIKEANSAIFDNGEICKSQNNDVFDISGSFDLVYIDTPYLNEVGIGVDYAEFYHFLNGIVDYDNWRNNIDYESKHLRFLKKPNVWNNPEKISKAFEKLFIKFSNSILVVSYRSNGTPSIEDLMSILKRLNKRVNIFYSPEIKYALSSKKSTEVLLVAY</sequence>
<dbReference type="GO" id="GO:0032259">
    <property type="term" value="P:methylation"/>
    <property type="evidence" value="ECO:0007669"/>
    <property type="project" value="UniProtKB-KW"/>
</dbReference>
<evidence type="ECO:0000313" key="4">
    <source>
        <dbReference type="EMBL" id="MDX8416159.1"/>
    </source>
</evidence>
<proteinExistence type="predicted"/>